<gene>
    <name evidence="1" type="ORF">AMTR_s00167p00018930</name>
</gene>
<dbReference type="HOGENOM" id="CLU_2112189_0_0_1"/>
<sequence length="115" mass="12692">MDIGIQYGLFFFQGCDLCRVQFVFFLETSLFGMEDDILFFITPHETLVLGQSLLSRSLTSLDGWLLEFFFELLSTCLIPALFCPPCSIPHPVGSLLAFVGRTGLVGGGVVTEFIA</sequence>
<protein>
    <submittedName>
        <fullName evidence="1">Uncharacterized protein</fullName>
    </submittedName>
</protein>
<evidence type="ECO:0000313" key="1">
    <source>
        <dbReference type="EMBL" id="ERN10870.1"/>
    </source>
</evidence>
<keyword evidence="2" id="KW-1185">Reference proteome</keyword>
<dbReference type="Proteomes" id="UP000017836">
    <property type="component" value="Unassembled WGS sequence"/>
</dbReference>
<dbReference type="Gramene" id="ERN10870">
    <property type="protein sequence ID" value="ERN10870"/>
    <property type="gene ID" value="AMTR_s00167p00018930"/>
</dbReference>
<evidence type="ECO:0000313" key="2">
    <source>
        <dbReference type="Proteomes" id="UP000017836"/>
    </source>
</evidence>
<reference evidence="2" key="1">
    <citation type="journal article" date="2013" name="Science">
        <title>The Amborella genome and the evolution of flowering plants.</title>
        <authorList>
            <consortium name="Amborella Genome Project"/>
        </authorList>
    </citation>
    <scope>NUCLEOTIDE SEQUENCE [LARGE SCALE GENOMIC DNA]</scope>
</reference>
<name>W1PUA0_AMBTC</name>
<proteinExistence type="predicted"/>
<accession>W1PUA0</accession>
<dbReference type="EMBL" id="KI392771">
    <property type="protein sequence ID" value="ERN10870.1"/>
    <property type="molecule type" value="Genomic_DNA"/>
</dbReference>
<dbReference type="AlphaFoldDB" id="W1PUA0"/>
<organism evidence="1 2">
    <name type="scientific">Amborella trichopoda</name>
    <dbReference type="NCBI Taxonomy" id="13333"/>
    <lineage>
        <taxon>Eukaryota</taxon>
        <taxon>Viridiplantae</taxon>
        <taxon>Streptophyta</taxon>
        <taxon>Embryophyta</taxon>
        <taxon>Tracheophyta</taxon>
        <taxon>Spermatophyta</taxon>
        <taxon>Magnoliopsida</taxon>
        <taxon>Amborellales</taxon>
        <taxon>Amborellaceae</taxon>
        <taxon>Amborella</taxon>
    </lineage>
</organism>